<organism evidence="1">
    <name type="scientific">Rhizobium sp. ZPR3</name>
    <dbReference type="NCBI Taxonomy" id="3158967"/>
    <lineage>
        <taxon>Bacteria</taxon>
        <taxon>Pseudomonadati</taxon>
        <taxon>Pseudomonadota</taxon>
        <taxon>Alphaproteobacteria</taxon>
        <taxon>Hyphomicrobiales</taxon>
        <taxon>Rhizobiaceae</taxon>
        <taxon>Rhizobium/Agrobacterium group</taxon>
        <taxon>Rhizobium</taxon>
    </lineage>
</organism>
<accession>A0AAU7RX77</accession>
<sequence length="84" mass="8882">MQINYSLASILKVIVAQKLGFSAPFPMARGKAVSHMSSRGNTSAWSSDIFLDAAGRSEKLIAAARPSDLLISTFSLAARTVEPG</sequence>
<protein>
    <submittedName>
        <fullName evidence="1">Uncharacterized protein</fullName>
    </submittedName>
</protein>
<name>A0AAU7RX77_9HYPH</name>
<dbReference type="EMBL" id="CP157960">
    <property type="protein sequence ID" value="XBT94748.1"/>
    <property type="molecule type" value="Genomic_DNA"/>
</dbReference>
<gene>
    <name evidence="1" type="ORF">ABM479_09940</name>
</gene>
<dbReference type="RefSeq" id="WP_174180117.1">
    <property type="nucleotide sequence ID" value="NZ_CP157960.1"/>
</dbReference>
<reference evidence="1" key="1">
    <citation type="submission" date="2024-06" db="EMBL/GenBank/DDBJ databases">
        <authorList>
            <person name="Li T."/>
            <person name="Gao R."/>
        </authorList>
    </citation>
    <scope>NUCLEOTIDE SEQUENCE</scope>
    <source>
        <strain evidence="1">ZPR3</strain>
    </source>
</reference>
<evidence type="ECO:0000313" key="1">
    <source>
        <dbReference type="EMBL" id="XBT94748.1"/>
    </source>
</evidence>
<dbReference type="AlphaFoldDB" id="A0AAU7RX77"/>
<proteinExistence type="predicted"/>